<protein>
    <submittedName>
        <fullName evidence="4">Unannotated protein</fullName>
    </submittedName>
</protein>
<evidence type="ECO:0000313" key="6">
    <source>
        <dbReference type="EMBL" id="CAB4797482.1"/>
    </source>
</evidence>
<dbReference type="InterPro" id="IPR012338">
    <property type="entry name" value="Beta-lactam/transpept-like"/>
</dbReference>
<evidence type="ECO:0000313" key="7">
    <source>
        <dbReference type="EMBL" id="CAB4846421.1"/>
    </source>
</evidence>
<dbReference type="PANTHER" id="PTHR43283">
    <property type="entry name" value="BETA-LACTAMASE-RELATED"/>
    <property type="match status" value="1"/>
</dbReference>
<dbReference type="EMBL" id="CAFBIX010000005">
    <property type="protein sequence ID" value="CAB4846421.1"/>
    <property type="molecule type" value="Genomic_DNA"/>
</dbReference>
<feature type="domain" description="Beta-lactamase-related" evidence="1">
    <location>
        <begin position="90"/>
        <end position="357"/>
    </location>
</feature>
<dbReference type="AlphaFoldDB" id="A0A6J6PSL6"/>
<dbReference type="InterPro" id="IPR050789">
    <property type="entry name" value="Diverse_Enzym_Activities"/>
</dbReference>
<evidence type="ECO:0000313" key="8">
    <source>
        <dbReference type="EMBL" id="CAB5019750.1"/>
    </source>
</evidence>
<dbReference type="EMBL" id="CAESAD010000012">
    <property type="protein sequence ID" value="CAB4344227.1"/>
    <property type="molecule type" value="Genomic_DNA"/>
</dbReference>
<dbReference type="InterPro" id="IPR001466">
    <property type="entry name" value="Beta-lactam-related"/>
</dbReference>
<gene>
    <name evidence="4" type="ORF">UFOPK2648_00389</name>
    <name evidence="5" type="ORF">UFOPK2824_00048</name>
    <name evidence="6" type="ORF">UFOPK3037_00393</name>
    <name evidence="7" type="ORF">UFOPK3278_00315</name>
    <name evidence="2" type="ORF">UFOPK3406_00531</name>
    <name evidence="3" type="ORF">UFOPK3925_01349</name>
    <name evidence="8" type="ORF">UFOPK4097_00855</name>
</gene>
<evidence type="ECO:0000313" key="3">
    <source>
        <dbReference type="EMBL" id="CAB4344227.1"/>
    </source>
</evidence>
<organism evidence="4">
    <name type="scientific">freshwater metagenome</name>
    <dbReference type="NCBI Taxonomy" id="449393"/>
    <lineage>
        <taxon>unclassified sequences</taxon>
        <taxon>metagenomes</taxon>
        <taxon>ecological metagenomes</taxon>
    </lineage>
</organism>
<accession>A0A6J6PSL6</accession>
<dbReference type="EMBL" id="CAEZZD010000003">
    <property type="protein sequence ID" value="CAB4739377.1"/>
    <property type="molecule type" value="Genomic_DNA"/>
</dbReference>
<evidence type="ECO:0000313" key="2">
    <source>
        <dbReference type="EMBL" id="CAB4335197.1"/>
    </source>
</evidence>
<name>A0A6J6PSL6_9ZZZZ</name>
<dbReference type="SUPFAM" id="SSF56601">
    <property type="entry name" value="beta-lactamase/transpeptidase-like"/>
    <property type="match status" value="1"/>
</dbReference>
<evidence type="ECO:0000313" key="5">
    <source>
        <dbReference type="EMBL" id="CAB4739377.1"/>
    </source>
</evidence>
<dbReference type="EMBL" id="CAFAAO010000004">
    <property type="protein sequence ID" value="CAB4797482.1"/>
    <property type="molecule type" value="Genomic_DNA"/>
</dbReference>
<sequence length="374" mass="40938">MTRPTLDNWLLPEHTFWSFRHVRELIPTAQIDCAATARPLTSANRPELGDIVIDAHDGAIKISDYLTATNTDSFTAVLGEDLVFEWLAPGVSATEPHLIFSVTKSITGMLVGALVAEGKIDVDALVTKYVPEVKDSGFGDATVRNLLDMAASYQFEEDYTPGPDIIAYRHSVGWYPAPLGAANLHDFIASRKKEGEHGQKFRYMSPTTDLVGWVIEAASGMPYAEALSKYIWSKIGTEAPAHITVDRTGAPRAAGGLSAIPRDLARFGMMIRDGGMGAIDPEFMRDVFENGSAEQWATGDFQDFFAKGVYRSFCYKPGEDPDVIMGIGIHGQMLYVDRPRGVVVAKQSSWPNPDSEEMHLDAFYACRAIAHALG</sequence>
<evidence type="ECO:0000259" key="1">
    <source>
        <dbReference type="Pfam" id="PF00144"/>
    </source>
</evidence>
<reference evidence="4" key="1">
    <citation type="submission" date="2020-05" db="EMBL/GenBank/DDBJ databases">
        <authorList>
            <person name="Chiriac C."/>
            <person name="Salcher M."/>
            <person name="Ghai R."/>
            <person name="Kavagutti S V."/>
        </authorList>
    </citation>
    <scope>NUCLEOTIDE SEQUENCE</scope>
</reference>
<dbReference type="Pfam" id="PF00144">
    <property type="entry name" value="Beta-lactamase"/>
    <property type="match status" value="1"/>
</dbReference>
<dbReference type="EMBL" id="CAEZYC010000012">
    <property type="protein sequence ID" value="CAB4702421.1"/>
    <property type="molecule type" value="Genomic_DNA"/>
</dbReference>
<dbReference type="PANTHER" id="PTHR43283:SF7">
    <property type="entry name" value="BETA-LACTAMASE-RELATED DOMAIN-CONTAINING PROTEIN"/>
    <property type="match status" value="1"/>
</dbReference>
<dbReference type="EMBL" id="CAESAI010000008">
    <property type="protein sequence ID" value="CAB4335197.1"/>
    <property type="molecule type" value="Genomic_DNA"/>
</dbReference>
<proteinExistence type="predicted"/>
<evidence type="ECO:0000313" key="4">
    <source>
        <dbReference type="EMBL" id="CAB4702421.1"/>
    </source>
</evidence>
<dbReference type="Gene3D" id="3.40.710.10">
    <property type="entry name" value="DD-peptidase/beta-lactamase superfamily"/>
    <property type="match status" value="1"/>
</dbReference>
<dbReference type="EMBL" id="CAFBPK010000012">
    <property type="protein sequence ID" value="CAB5019750.1"/>
    <property type="molecule type" value="Genomic_DNA"/>
</dbReference>